<gene>
    <name evidence="2" type="ORF">WMY93_030667</name>
</gene>
<name>A0AAW0MTG0_9GOBI</name>
<protein>
    <submittedName>
        <fullName evidence="2">Uncharacterized protein</fullName>
    </submittedName>
</protein>
<sequence>MAPPAAPVLPGETWFDVAPGARSSLFCRFSCHARSYSRDMRLLLLLCLFHSAAAAYDVDPEKLAGLAKARVEVRSRQAGDEVHERGSARGRVRVPGQSKDTSPG</sequence>
<organism evidence="2 3">
    <name type="scientific">Mugilogobius chulae</name>
    <name type="common">yellowstripe goby</name>
    <dbReference type="NCBI Taxonomy" id="88201"/>
    <lineage>
        <taxon>Eukaryota</taxon>
        <taxon>Metazoa</taxon>
        <taxon>Chordata</taxon>
        <taxon>Craniata</taxon>
        <taxon>Vertebrata</taxon>
        <taxon>Euteleostomi</taxon>
        <taxon>Actinopterygii</taxon>
        <taxon>Neopterygii</taxon>
        <taxon>Teleostei</taxon>
        <taxon>Neoteleostei</taxon>
        <taxon>Acanthomorphata</taxon>
        <taxon>Gobiaria</taxon>
        <taxon>Gobiiformes</taxon>
        <taxon>Gobioidei</taxon>
        <taxon>Gobiidae</taxon>
        <taxon>Gobionellinae</taxon>
        <taxon>Mugilogobius</taxon>
    </lineage>
</organism>
<accession>A0AAW0MTG0</accession>
<dbReference type="EMBL" id="JBBPFD010000207">
    <property type="protein sequence ID" value="KAK7879740.1"/>
    <property type="molecule type" value="Genomic_DNA"/>
</dbReference>
<comment type="caution">
    <text evidence="2">The sequence shown here is derived from an EMBL/GenBank/DDBJ whole genome shotgun (WGS) entry which is preliminary data.</text>
</comment>
<dbReference type="AlphaFoldDB" id="A0AAW0MTG0"/>
<dbReference type="Proteomes" id="UP001460270">
    <property type="component" value="Unassembled WGS sequence"/>
</dbReference>
<feature type="region of interest" description="Disordered" evidence="1">
    <location>
        <begin position="74"/>
        <end position="104"/>
    </location>
</feature>
<feature type="compositionally biased region" description="Basic and acidic residues" evidence="1">
    <location>
        <begin position="74"/>
        <end position="87"/>
    </location>
</feature>
<evidence type="ECO:0000256" key="1">
    <source>
        <dbReference type="SAM" id="MobiDB-lite"/>
    </source>
</evidence>
<evidence type="ECO:0000313" key="3">
    <source>
        <dbReference type="Proteomes" id="UP001460270"/>
    </source>
</evidence>
<evidence type="ECO:0000313" key="2">
    <source>
        <dbReference type="EMBL" id="KAK7879740.1"/>
    </source>
</evidence>
<reference evidence="3" key="1">
    <citation type="submission" date="2024-04" db="EMBL/GenBank/DDBJ databases">
        <title>Salinicola lusitanus LLJ914,a marine bacterium isolated from the Okinawa Trough.</title>
        <authorList>
            <person name="Li J."/>
        </authorList>
    </citation>
    <scope>NUCLEOTIDE SEQUENCE [LARGE SCALE GENOMIC DNA]</scope>
</reference>
<proteinExistence type="predicted"/>
<keyword evidence="3" id="KW-1185">Reference proteome</keyword>